<dbReference type="InterPro" id="IPR050502">
    <property type="entry name" value="Euk_RNA-bind_prot"/>
</dbReference>
<keyword evidence="1 2" id="KW-0694">RNA-binding</keyword>
<dbReference type="SMART" id="SM00360">
    <property type="entry name" value="RRM"/>
    <property type="match status" value="1"/>
</dbReference>
<dbReference type="InterPro" id="IPR035979">
    <property type="entry name" value="RBD_domain_sf"/>
</dbReference>
<dbReference type="EMBL" id="LSSN01000751">
    <property type="protein sequence ID" value="OMJ22504.1"/>
    <property type="molecule type" value="Genomic_DNA"/>
</dbReference>
<evidence type="ECO:0000256" key="1">
    <source>
        <dbReference type="ARBA" id="ARBA00022884"/>
    </source>
</evidence>
<evidence type="ECO:0000256" key="3">
    <source>
        <dbReference type="SAM" id="MobiDB-lite"/>
    </source>
</evidence>
<dbReference type="SUPFAM" id="SSF54928">
    <property type="entry name" value="RNA-binding domain, RBD"/>
    <property type="match status" value="2"/>
</dbReference>
<dbReference type="CDD" id="cd00590">
    <property type="entry name" value="RRM_SF"/>
    <property type="match status" value="1"/>
</dbReference>
<protein>
    <submittedName>
        <fullName evidence="5">Putative RNA-binding protein RbpE</fullName>
    </submittedName>
</protein>
<organism evidence="5 6">
    <name type="scientific">Smittium culicis</name>
    <dbReference type="NCBI Taxonomy" id="133412"/>
    <lineage>
        <taxon>Eukaryota</taxon>
        <taxon>Fungi</taxon>
        <taxon>Fungi incertae sedis</taxon>
        <taxon>Zoopagomycota</taxon>
        <taxon>Kickxellomycotina</taxon>
        <taxon>Harpellomycetes</taxon>
        <taxon>Harpellales</taxon>
        <taxon>Legeriomycetaceae</taxon>
        <taxon>Smittium</taxon>
    </lineage>
</organism>
<dbReference type="STRING" id="133412.A0A1R1Y6R3"/>
<dbReference type="AlphaFoldDB" id="A0A1R1Y6R3"/>
<feature type="compositionally biased region" description="Polar residues" evidence="3">
    <location>
        <begin position="127"/>
        <end position="137"/>
    </location>
</feature>
<comment type="caution">
    <text evidence="5">The sequence shown here is derived from an EMBL/GenBank/DDBJ whole genome shotgun (WGS) entry which is preliminary data.</text>
</comment>
<dbReference type="OrthoDB" id="439808at2759"/>
<dbReference type="GO" id="GO:0003729">
    <property type="term" value="F:mRNA binding"/>
    <property type="evidence" value="ECO:0007669"/>
    <property type="project" value="TreeGrafter"/>
</dbReference>
<evidence type="ECO:0000313" key="6">
    <source>
        <dbReference type="Proteomes" id="UP000187283"/>
    </source>
</evidence>
<dbReference type="PANTHER" id="PTHR48025:SF1">
    <property type="entry name" value="RRM DOMAIN-CONTAINING PROTEIN"/>
    <property type="match status" value="1"/>
</dbReference>
<evidence type="ECO:0000256" key="2">
    <source>
        <dbReference type="PROSITE-ProRule" id="PRU00176"/>
    </source>
</evidence>
<dbReference type="PROSITE" id="PS50102">
    <property type="entry name" value="RRM"/>
    <property type="match status" value="1"/>
</dbReference>
<reference evidence="5 6" key="1">
    <citation type="submission" date="2017-01" db="EMBL/GenBank/DDBJ databases">
        <authorList>
            <person name="Mah S.A."/>
            <person name="Swanson W.J."/>
            <person name="Moy G.W."/>
            <person name="Vacquier V.D."/>
        </authorList>
    </citation>
    <scope>NUCLEOTIDE SEQUENCE [LARGE SCALE GENOMIC DNA]</scope>
    <source>
        <strain evidence="5 6">GSMNP</strain>
    </source>
</reference>
<name>A0A1R1Y6R3_9FUNG</name>
<accession>A0A1R1Y6R3</accession>
<dbReference type="Proteomes" id="UP000187283">
    <property type="component" value="Unassembled WGS sequence"/>
</dbReference>
<dbReference type="InterPro" id="IPR012677">
    <property type="entry name" value="Nucleotide-bd_a/b_plait_sf"/>
</dbReference>
<feature type="compositionally biased region" description="Basic and acidic residues" evidence="3">
    <location>
        <begin position="152"/>
        <end position="161"/>
    </location>
</feature>
<keyword evidence="6" id="KW-1185">Reference proteome</keyword>
<proteinExistence type="predicted"/>
<sequence length="161" mass="17919">MFSALRTSVSAASRFNLKALSSQQARDFCIKAVYVGNLPWSTQDTDVQKAFSMFGTIDSVHIPRFEDGRMKGYGFVRYIVGERPAEGTEGPLIPTVEEIDACTNIINNVVEKMNGVDFMGRTLRVSQTKSSANPQRNNEARDQQGFSSNNSYRRDNGSSDF</sequence>
<dbReference type="Pfam" id="PF00076">
    <property type="entry name" value="RRM_1"/>
    <property type="match status" value="1"/>
</dbReference>
<dbReference type="InterPro" id="IPR000504">
    <property type="entry name" value="RRM_dom"/>
</dbReference>
<evidence type="ECO:0000313" key="5">
    <source>
        <dbReference type="EMBL" id="OMJ22504.1"/>
    </source>
</evidence>
<feature type="domain" description="RRM" evidence="4">
    <location>
        <begin position="31"/>
        <end position="130"/>
    </location>
</feature>
<evidence type="ECO:0000259" key="4">
    <source>
        <dbReference type="PROSITE" id="PS50102"/>
    </source>
</evidence>
<feature type="region of interest" description="Disordered" evidence="3">
    <location>
        <begin position="127"/>
        <end position="161"/>
    </location>
</feature>
<dbReference type="Gene3D" id="3.30.70.330">
    <property type="match status" value="1"/>
</dbReference>
<gene>
    <name evidence="5" type="ORF">AYI70_g2837</name>
</gene>
<dbReference type="PANTHER" id="PTHR48025">
    <property type="entry name" value="OS02G0815200 PROTEIN"/>
    <property type="match status" value="1"/>
</dbReference>